<feature type="compositionally biased region" description="Polar residues" evidence="6">
    <location>
        <begin position="392"/>
        <end position="401"/>
    </location>
</feature>
<feature type="compositionally biased region" description="Low complexity" evidence="6">
    <location>
        <begin position="367"/>
        <end position="379"/>
    </location>
</feature>
<evidence type="ECO:0000256" key="4">
    <source>
        <dbReference type="ARBA" id="ARBA00023136"/>
    </source>
</evidence>
<feature type="transmembrane region" description="Helical" evidence="7">
    <location>
        <begin position="122"/>
        <end position="144"/>
    </location>
</feature>
<gene>
    <name evidence="9" type="ORF">FGG08_004828</name>
</gene>
<evidence type="ECO:0000259" key="8">
    <source>
        <dbReference type="Pfam" id="PF20684"/>
    </source>
</evidence>
<feature type="domain" description="Rhodopsin" evidence="8">
    <location>
        <begin position="27"/>
        <end position="258"/>
    </location>
</feature>
<reference evidence="9" key="1">
    <citation type="submission" date="2021-03" db="EMBL/GenBank/DDBJ databases">
        <title>Comparative genomics and phylogenomic investigation of the class Geoglossomycetes provide insights into ecological specialization and systematics.</title>
        <authorList>
            <person name="Melie T."/>
            <person name="Pirro S."/>
            <person name="Miller A.N."/>
            <person name="Quandt A."/>
        </authorList>
    </citation>
    <scope>NUCLEOTIDE SEQUENCE</scope>
    <source>
        <strain evidence="9">GBOQ0MN5Z8</strain>
    </source>
</reference>
<comment type="similarity">
    <text evidence="5">Belongs to the SAT4 family.</text>
</comment>
<feature type="region of interest" description="Disordered" evidence="6">
    <location>
        <begin position="291"/>
        <end position="419"/>
    </location>
</feature>
<feature type="compositionally biased region" description="Basic and acidic residues" evidence="6">
    <location>
        <begin position="325"/>
        <end position="340"/>
    </location>
</feature>
<feature type="transmembrane region" description="Helical" evidence="7">
    <location>
        <begin position="201"/>
        <end position="224"/>
    </location>
</feature>
<keyword evidence="3 7" id="KW-1133">Transmembrane helix</keyword>
<keyword evidence="10" id="KW-1185">Reference proteome</keyword>
<evidence type="ECO:0000313" key="10">
    <source>
        <dbReference type="Proteomes" id="UP000698800"/>
    </source>
</evidence>
<keyword evidence="2 7" id="KW-0812">Transmembrane</keyword>
<dbReference type="GO" id="GO:0016020">
    <property type="term" value="C:membrane"/>
    <property type="evidence" value="ECO:0007669"/>
    <property type="project" value="UniProtKB-SubCell"/>
</dbReference>
<proteinExistence type="inferred from homology"/>
<evidence type="ECO:0000256" key="5">
    <source>
        <dbReference type="ARBA" id="ARBA00038359"/>
    </source>
</evidence>
<dbReference type="AlphaFoldDB" id="A0A9P8HVN6"/>
<organism evidence="9 10">
    <name type="scientific">Glutinoglossum americanum</name>
    <dbReference type="NCBI Taxonomy" id="1670608"/>
    <lineage>
        <taxon>Eukaryota</taxon>
        <taxon>Fungi</taxon>
        <taxon>Dikarya</taxon>
        <taxon>Ascomycota</taxon>
        <taxon>Pezizomycotina</taxon>
        <taxon>Geoglossomycetes</taxon>
        <taxon>Geoglossales</taxon>
        <taxon>Geoglossaceae</taxon>
        <taxon>Glutinoglossum</taxon>
    </lineage>
</organism>
<comment type="subcellular location">
    <subcellularLocation>
        <location evidence="1">Membrane</location>
        <topology evidence="1">Multi-pass membrane protein</topology>
    </subcellularLocation>
</comment>
<dbReference type="Pfam" id="PF20684">
    <property type="entry name" value="Fung_rhodopsin"/>
    <property type="match status" value="1"/>
</dbReference>
<keyword evidence="4 7" id="KW-0472">Membrane</keyword>
<evidence type="ECO:0000256" key="2">
    <source>
        <dbReference type="ARBA" id="ARBA00022692"/>
    </source>
</evidence>
<accession>A0A9P8HVN6</accession>
<dbReference type="InterPro" id="IPR049326">
    <property type="entry name" value="Rhodopsin_dom_fungi"/>
</dbReference>
<protein>
    <recommendedName>
        <fullName evidence="8">Rhodopsin domain-containing protein</fullName>
    </recommendedName>
</protein>
<dbReference type="OrthoDB" id="3903189at2759"/>
<dbReference type="Proteomes" id="UP000698800">
    <property type="component" value="Unassembled WGS sequence"/>
</dbReference>
<dbReference type="PANTHER" id="PTHR33048">
    <property type="entry name" value="PTH11-LIKE INTEGRAL MEMBRANE PROTEIN (AFU_ORTHOLOGUE AFUA_5G11245)"/>
    <property type="match status" value="1"/>
</dbReference>
<evidence type="ECO:0000256" key="6">
    <source>
        <dbReference type="SAM" id="MobiDB-lite"/>
    </source>
</evidence>
<sequence>MSDTTFATRFAIETWTLFGTGMLIIVLRMFARIRRLGVSKLQTDDWLMINAGIWYTLLCLSLNMIASGGGSNLMSQEEIDALTPETIAERVRGSKWVIARLGLKEVVLTEYGNSNGLKQRNVIIWLAYYVGAGFIGCELAMFLSCRPFHDYWSVPAREEQCSTYQHYVITELCFNISSDLAMLIVALPLLFSAQLRGKQKVIVCIIFGMGVFVIAAAVITKIYSLDPQLLSLVYIFWYFREATVAVYVTNLPLLWSLLLDVFPGLKRWVGRNGTTGRSGYGGGTVGLESGLGHSQLQSSNGRDYPLSSVGRTGKGSITDDDDDSFERSQSQERINRRQDEDGVSETTVTEPQHLGISKEVTFSVEQGPGSVSRSSSTSEQGGGGSKFDMASQGGNKYTTQVQGGGGRLWPEGWKKSVGH</sequence>
<evidence type="ECO:0000313" key="9">
    <source>
        <dbReference type="EMBL" id="KAH0538578.1"/>
    </source>
</evidence>
<feature type="transmembrane region" description="Helical" evidence="7">
    <location>
        <begin position="12"/>
        <end position="31"/>
    </location>
</feature>
<evidence type="ECO:0000256" key="3">
    <source>
        <dbReference type="ARBA" id="ARBA00022989"/>
    </source>
</evidence>
<dbReference type="EMBL" id="JAGHQL010000103">
    <property type="protein sequence ID" value="KAH0538578.1"/>
    <property type="molecule type" value="Genomic_DNA"/>
</dbReference>
<comment type="caution">
    <text evidence="9">The sequence shown here is derived from an EMBL/GenBank/DDBJ whole genome shotgun (WGS) entry which is preliminary data.</text>
</comment>
<feature type="transmembrane region" description="Helical" evidence="7">
    <location>
        <begin position="46"/>
        <end position="66"/>
    </location>
</feature>
<feature type="transmembrane region" description="Helical" evidence="7">
    <location>
        <begin position="244"/>
        <end position="262"/>
    </location>
</feature>
<dbReference type="PANTHER" id="PTHR33048:SF149">
    <property type="entry name" value="UBID FAMILY DECARBOXYLASE"/>
    <property type="match status" value="1"/>
</dbReference>
<name>A0A9P8HVN6_9PEZI</name>
<evidence type="ECO:0000256" key="1">
    <source>
        <dbReference type="ARBA" id="ARBA00004141"/>
    </source>
</evidence>
<evidence type="ECO:0000256" key="7">
    <source>
        <dbReference type="SAM" id="Phobius"/>
    </source>
</evidence>
<dbReference type="InterPro" id="IPR052337">
    <property type="entry name" value="SAT4-like"/>
</dbReference>